<accession>A0A0S1AWC5</accession>
<evidence type="ECO:0000256" key="1">
    <source>
        <dbReference type="SAM" id="Phobius"/>
    </source>
</evidence>
<dbReference type="RefSeq" id="WP_054662685.1">
    <property type="nucleotide sequence ID" value="NZ_CP139470.1"/>
</dbReference>
<dbReference type="PATRIC" id="fig|128780.6.peg.617"/>
<reference evidence="2 3" key="1">
    <citation type="journal article" date="2015" name="Genome Announc.">
        <title>Complete Genome Sequencing of Stenotrophomonas acidaminiphila ZAC14D2_NAIMI4_2, a Multidrug-Resistant Strain Isolated from Sediments of a Polluted River in Mexico, Uncovers New Antibiotic Resistance Genes and a Novel Class-II Lasso Peptide Biosynthesis Gene Cluster.</title>
        <authorList>
            <person name="Vinuesa P."/>
            <person name="Ochoa-Sanchez L.E."/>
        </authorList>
    </citation>
    <scope>NUCLEOTIDE SEQUENCE [LARGE SCALE GENOMIC DNA]</scope>
    <source>
        <strain evidence="2 3">ZAC14D2_NAIMI4_2</strain>
    </source>
</reference>
<keyword evidence="1" id="KW-0472">Membrane</keyword>
<protein>
    <submittedName>
        <fullName evidence="2">Uncharacterized protein</fullName>
    </submittedName>
</protein>
<evidence type="ECO:0000313" key="2">
    <source>
        <dbReference type="EMBL" id="ALJ27050.1"/>
    </source>
</evidence>
<dbReference type="OrthoDB" id="6049335at2"/>
<dbReference type="EMBL" id="CP012900">
    <property type="protein sequence ID" value="ALJ27050.1"/>
    <property type="molecule type" value="Genomic_DNA"/>
</dbReference>
<dbReference type="Proteomes" id="UP000061010">
    <property type="component" value="Chromosome"/>
</dbReference>
<evidence type="ECO:0000313" key="3">
    <source>
        <dbReference type="Proteomes" id="UP000061010"/>
    </source>
</evidence>
<feature type="transmembrane region" description="Helical" evidence="1">
    <location>
        <begin position="20"/>
        <end position="40"/>
    </location>
</feature>
<organism evidence="2 3">
    <name type="scientific">Stenotrophomonas acidaminiphila</name>
    <dbReference type="NCBI Taxonomy" id="128780"/>
    <lineage>
        <taxon>Bacteria</taxon>
        <taxon>Pseudomonadati</taxon>
        <taxon>Pseudomonadota</taxon>
        <taxon>Gammaproteobacteria</taxon>
        <taxon>Lysobacterales</taxon>
        <taxon>Lysobacteraceae</taxon>
        <taxon>Stenotrophomonas</taxon>
    </lineage>
</organism>
<keyword evidence="1" id="KW-1133">Transmembrane helix</keyword>
<name>A0A0S1AWC5_9GAMM</name>
<proteinExistence type="predicted"/>
<dbReference type="KEGG" id="sacz:AOT14_06110"/>
<gene>
    <name evidence="2" type="ORF">AOT14_06110</name>
</gene>
<sequence>MKAFDSQLQNLKRQVEAAPWLKWAGLAIVLLLALFCLQALDAVRVERQKAAMDAELDLRRIMSLKGQDVWFERQKSAVELRDTLKAQLPEVSTPGMAQAALQNWLRGLTSGFGNEQNANIRINRSGTVETVPGVLRVNASLNVAASPRQSLNLLRQIESSSNLVTLETLTLQSDDSNTLHLTLNAYYRVTEGATP</sequence>
<keyword evidence="1" id="KW-0812">Transmembrane</keyword>
<dbReference type="AlphaFoldDB" id="A0A0S1AWC5"/>
<keyword evidence="3" id="KW-1185">Reference proteome</keyword>